<comment type="caution">
    <text evidence="7">The sequence shown here is derived from an EMBL/GenBank/DDBJ whole genome shotgun (WGS) entry which is preliminary data.</text>
</comment>
<evidence type="ECO:0000259" key="6">
    <source>
        <dbReference type="PROSITE" id="PS50811"/>
    </source>
</evidence>
<proteinExistence type="predicted"/>
<feature type="domain" description="WRKY" evidence="6">
    <location>
        <begin position="132"/>
        <end position="196"/>
    </location>
</feature>
<dbReference type="Proteomes" id="UP000807115">
    <property type="component" value="Chromosome 5"/>
</dbReference>
<protein>
    <recommendedName>
        <fullName evidence="6">WRKY domain-containing protein</fullName>
    </recommendedName>
</protein>
<evidence type="ECO:0000313" key="8">
    <source>
        <dbReference type="Proteomes" id="UP000807115"/>
    </source>
</evidence>
<dbReference type="PROSITE" id="PS50811">
    <property type="entry name" value="WRKY"/>
    <property type="match status" value="1"/>
</dbReference>
<dbReference type="AlphaFoldDB" id="A0A921QUY4"/>
<name>A0A921QUY4_SORBI</name>
<dbReference type="GO" id="GO:0043565">
    <property type="term" value="F:sequence-specific DNA binding"/>
    <property type="evidence" value="ECO:0007669"/>
    <property type="project" value="InterPro"/>
</dbReference>
<evidence type="ECO:0000313" key="7">
    <source>
        <dbReference type="EMBL" id="KAG0528452.1"/>
    </source>
</evidence>
<sequence length="361" mass="38963">MACVGEREAAVREVAQVYELIKLQQPLLLLHSPQHPPPPSTTKLAQSLLAKALRALNVALSVMKQQQPVVVVKAEPHQLSPPSPASANSQVAIVPSTATRGAKRRRSSVAIMEGKKKTSSSSWATVTAVPYDDGYEWRKYGEKKINGTLFTRSYFRCTYKDDAGCLATKHVQQRDDNSDLPMFHVTYNNDHTCNRAKAAGIANNGSSSSNLAALLAGCCSNGSGSGSGKGLTTMTTTNARPTEHAAAAAAMNMMKQEPPLLLPALIDLQQPSACFPNEQIPQCQKEPLFPTSMEQQFVCGALRDHDSPVDGDIPSATGSCNSGETSWWDGYSGDMAAQMAAEDDPLHDLDRFLQCDSFMDY</sequence>
<dbReference type="GO" id="GO:0005634">
    <property type="term" value="C:nucleus"/>
    <property type="evidence" value="ECO:0007669"/>
    <property type="project" value="UniProtKB-SubCell"/>
</dbReference>
<dbReference type="PANTHER" id="PTHR31282">
    <property type="entry name" value="WRKY TRANSCRIPTION FACTOR 21-RELATED"/>
    <property type="match status" value="1"/>
</dbReference>
<dbReference type="EMBL" id="CM027684">
    <property type="protein sequence ID" value="KAG0528452.1"/>
    <property type="molecule type" value="Genomic_DNA"/>
</dbReference>
<keyword evidence="3" id="KW-0238">DNA-binding</keyword>
<keyword evidence="5" id="KW-0539">Nucleus</keyword>
<dbReference type="InterPro" id="IPR036576">
    <property type="entry name" value="WRKY_dom_sf"/>
</dbReference>
<evidence type="ECO:0000256" key="2">
    <source>
        <dbReference type="ARBA" id="ARBA00023015"/>
    </source>
</evidence>
<reference evidence="7" key="2">
    <citation type="submission" date="2020-10" db="EMBL/GenBank/DDBJ databases">
        <authorList>
            <person name="Cooper E.A."/>
            <person name="Brenton Z.W."/>
            <person name="Flinn B.S."/>
            <person name="Jenkins J."/>
            <person name="Shu S."/>
            <person name="Flowers D."/>
            <person name="Luo F."/>
            <person name="Wang Y."/>
            <person name="Xia P."/>
            <person name="Barry K."/>
            <person name="Daum C."/>
            <person name="Lipzen A."/>
            <person name="Yoshinaga Y."/>
            <person name="Schmutz J."/>
            <person name="Saski C."/>
            <person name="Vermerris W."/>
            <person name="Kresovich S."/>
        </authorList>
    </citation>
    <scope>NUCLEOTIDE SEQUENCE</scope>
</reference>
<dbReference type="Pfam" id="PF03106">
    <property type="entry name" value="WRKY"/>
    <property type="match status" value="1"/>
</dbReference>
<keyword evidence="2" id="KW-0805">Transcription regulation</keyword>
<dbReference type="InterPro" id="IPR044810">
    <property type="entry name" value="WRKY_plant"/>
</dbReference>
<keyword evidence="4" id="KW-0804">Transcription</keyword>
<dbReference type="SMART" id="SM00774">
    <property type="entry name" value="WRKY"/>
    <property type="match status" value="1"/>
</dbReference>
<evidence type="ECO:0000256" key="5">
    <source>
        <dbReference type="ARBA" id="ARBA00023242"/>
    </source>
</evidence>
<dbReference type="Gene3D" id="2.20.25.80">
    <property type="entry name" value="WRKY domain"/>
    <property type="match status" value="1"/>
</dbReference>
<gene>
    <name evidence="7" type="ORF">BDA96_05G013100</name>
</gene>
<accession>A0A921QUY4</accession>
<evidence type="ECO:0000256" key="4">
    <source>
        <dbReference type="ARBA" id="ARBA00023163"/>
    </source>
</evidence>
<dbReference type="GO" id="GO:0003700">
    <property type="term" value="F:DNA-binding transcription factor activity"/>
    <property type="evidence" value="ECO:0007669"/>
    <property type="project" value="InterPro"/>
</dbReference>
<comment type="subcellular location">
    <subcellularLocation>
        <location evidence="1">Nucleus</location>
    </subcellularLocation>
</comment>
<reference evidence="7" key="1">
    <citation type="journal article" date="2019" name="BMC Genomics">
        <title>A new reference genome for Sorghum bicolor reveals high levels of sequence similarity between sweet and grain genotypes: implications for the genetics of sugar metabolism.</title>
        <authorList>
            <person name="Cooper E.A."/>
            <person name="Brenton Z.W."/>
            <person name="Flinn B.S."/>
            <person name="Jenkins J."/>
            <person name="Shu S."/>
            <person name="Flowers D."/>
            <person name="Luo F."/>
            <person name="Wang Y."/>
            <person name="Xia P."/>
            <person name="Barry K."/>
            <person name="Daum C."/>
            <person name="Lipzen A."/>
            <person name="Yoshinaga Y."/>
            <person name="Schmutz J."/>
            <person name="Saski C."/>
            <person name="Vermerris W."/>
            <person name="Kresovich S."/>
        </authorList>
    </citation>
    <scope>NUCLEOTIDE SEQUENCE</scope>
</reference>
<evidence type="ECO:0000256" key="3">
    <source>
        <dbReference type="ARBA" id="ARBA00023125"/>
    </source>
</evidence>
<dbReference type="InterPro" id="IPR003657">
    <property type="entry name" value="WRKY_dom"/>
</dbReference>
<organism evidence="7 8">
    <name type="scientific">Sorghum bicolor</name>
    <name type="common">Sorghum</name>
    <name type="synonym">Sorghum vulgare</name>
    <dbReference type="NCBI Taxonomy" id="4558"/>
    <lineage>
        <taxon>Eukaryota</taxon>
        <taxon>Viridiplantae</taxon>
        <taxon>Streptophyta</taxon>
        <taxon>Embryophyta</taxon>
        <taxon>Tracheophyta</taxon>
        <taxon>Spermatophyta</taxon>
        <taxon>Magnoliopsida</taxon>
        <taxon>Liliopsida</taxon>
        <taxon>Poales</taxon>
        <taxon>Poaceae</taxon>
        <taxon>PACMAD clade</taxon>
        <taxon>Panicoideae</taxon>
        <taxon>Andropogonodae</taxon>
        <taxon>Andropogoneae</taxon>
        <taxon>Sorghinae</taxon>
        <taxon>Sorghum</taxon>
    </lineage>
</organism>
<dbReference type="SUPFAM" id="SSF118290">
    <property type="entry name" value="WRKY DNA-binding domain"/>
    <property type="match status" value="1"/>
</dbReference>
<evidence type="ECO:0000256" key="1">
    <source>
        <dbReference type="ARBA" id="ARBA00004123"/>
    </source>
</evidence>